<accession>H8XT84</accession>
<name>H8XT84_FLAIG</name>
<feature type="domain" description="Exostosin GT47" evidence="1">
    <location>
        <begin position="190"/>
        <end position="294"/>
    </location>
</feature>
<sequence>MIKIYTQKSYFTENNRKVLFPLFLDLVYLKDAKATHLFEVVDEIQKADIAIIPLTINYFIENKREQELNDFINSCLLNGKRVWGYTGGDRGLSYRKDITIFRLGGLQSKLDANNEILPSFVTDPYTYCLDFEFEVLNKTDKPSIGFVGNANNDFKEFLKELGINWYFNVKYLWNKSVGDYQPFYASGLTRYKLLKKIESSNKLNCNFIYRDKYRAGARTEEEIRITTYQFFENIAQNLFTICIRGAGNFSVRFYETLVMGRIPVFIATDAKLPLENFIQWDKHCVFTTKANVEKDVLAFYNSKSEAELQEIQIANRNLALNLLNKVDYFYHLAQSQK</sequence>
<dbReference type="EMBL" id="HE774682">
    <property type="protein sequence ID" value="CCG52681.1"/>
    <property type="molecule type" value="Genomic_DNA"/>
</dbReference>
<dbReference type="Proteomes" id="UP000007599">
    <property type="component" value="Chromosome I"/>
</dbReference>
<protein>
    <recommendedName>
        <fullName evidence="1">Exostosin GT47 domain-containing protein</fullName>
    </recommendedName>
</protein>
<proteinExistence type="predicted"/>
<organism evidence="2 3">
    <name type="scientific">Flavobacterium indicum (strain DSM 17447 / CIP 109464 / GPTSA100-9)</name>
    <dbReference type="NCBI Taxonomy" id="1094466"/>
    <lineage>
        <taxon>Bacteria</taxon>
        <taxon>Pseudomonadati</taxon>
        <taxon>Bacteroidota</taxon>
        <taxon>Flavobacteriia</taxon>
        <taxon>Flavobacteriales</taxon>
        <taxon>Flavobacteriaceae</taxon>
        <taxon>Flavobacterium</taxon>
    </lineage>
</organism>
<dbReference type="eggNOG" id="COG0438">
    <property type="taxonomic scope" value="Bacteria"/>
</dbReference>
<evidence type="ECO:0000313" key="3">
    <source>
        <dbReference type="Proteomes" id="UP000007599"/>
    </source>
</evidence>
<dbReference type="HOGENOM" id="CLU_771081_0_0_10"/>
<dbReference type="KEGG" id="fin:KQS_03475"/>
<dbReference type="STRING" id="1094466.KQS_03475"/>
<gene>
    <name evidence="2" type="ordered locus">KQS_03475</name>
</gene>
<dbReference type="InterPro" id="IPR040911">
    <property type="entry name" value="Exostosin_GT47"/>
</dbReference>
<dbReference type="AlphaFoldDB" id="H8XT84"/>
<dbReference type="RefSeq" id="WP_014387823.1">
    <property type="nucleotide sequence ID" value="NC_017025.1"/>
</dbReference>
<dbReference type="OrthoDB" id="1416011at2"/>
<keyword evidence="3" id="KW-1185">Reference proteome</keyword>
<evidence type="ECO:0000259" key="1">
    <source>
        <dbReference type="Pfam" id="PF03016"/>
    </source>
</evidence>
<reference evidence="3" key="2">
    <citation type="submission" date="2012-03" db="EMBL/GenBank/DDBJ databases">
        <title>Complete genome sequence of Flavobacterium indicum GPTSA100-9T, isolated from warm spring water.</title>
        <authorList>
            <person name="Barbier P."/>
            <person name="Houel A."/>
            <person name="Loux V."/>
            <person name="Poulain J."/>
            <person name="Bernardet J.-F."/>
            <person name="Touchon M."/>
            <person name="Duchaud E."/>
        </authorList>
    </citation>
    <scope>NUCLEOTIDE SEQUENCE [LARGE SCALE GENOMIC DNA]</scope>
    <source>
        <strain evidence="3">DSM 17447 / CIP 109464 / GPTSA100-9</strain>
    </source>
</reference>
<evidence type="ECO:0000313" key="2">
    <source>
        <dbReference type="EMBL" id="CCG52681.1"/>
    </source>
</evidence>
<dbReference type="PATRIC" id="fig|1094466.5.peg.685"/>
<dbReference type="Pfam" id="PF03016">
    <property type="entry name" value="Exostosin_GT47"/>
    <property type="match status" value="1"/>
</dbReference>
<reference evidence="2 3" key="1">
    <citation type="journal article" date="2012" name="J. Bacteriol.">
        <title>Complete Genome Sequence of Flavobacterium indicum GPSTA100-9T, Isolated from Warm Spring Water.</title>
        <authorList>
            <person name="Barbier P."/>
            <person name="Houel A."/>
            <person name="Loux V."/>
            <person name="Poulain J."/>
            <person name="Bernardet J.F."/>
            <person name="Touchon M."/>
            <person name="Duchaud E."/>
        </authorList>
    </citation>
    <scope>NUCLEOTIDE SEQUENCE [LARGE SCALE GENOMIC DNA]</scope>
    <source>
        <strain evidence="3">DSM 17447 / CIP 109464 / GPTSA100-9</strain>
    </source>
</reference>